<reference evidence="2 3" key="1">
    <citation type="submission" date="2016-10" db="EMBL/GenBank/DDBJ databases">
        <authorList>
            <person name="Varghese N."/>
            <person name="Submissions S."/>
        </authorList>
    </citation>
    <scope>NUCLEOTIDE SEQUENCE [LARGE SCALE GENOMIC DNA]</scope>
    <source>
        <strain evidence="2 3">NLAE-zl-C196</strain>
    </source>
</reference>
<dbReference type="EMBL" id="FOIO01000138">
    <property type="protein sequence ID" value="SEU22913.1"/>
    <property type="molecule type" value="Genomic_DNA"/>
</dbReference>
<name>A0A1I0KGG0_9FIRM</name>
<gene>
    <name evidence="2" type="ORF">SAMN05216521_11382</name>
</gene>
<evidence type="ECO:0000313" key="3">
    <source>
        <dbReference type="Proteomes" id="UP000182121"/>
    </source>
</evidence>
<dbReference type="SUPFAM" id="SSF69279">
    <property type="entry name" value="Phage tail proteins"/>
    <property type="match status" value="1"/>
</dbReference>
<dbReference type="Pfam" id="PF24032">
    <property type="entry name" value="YQBQ"/>
    <property type="match status" value="1"/>
</dbReference>
<dbReference type="RefSeq" id="WP_074664597.1">
    <property type="nucleotide sequence ID" value="NZ_FOIO01000138.1"/>
</dbReference>
<evidence type="ECO:0000313" key="2">
    <source>
        <dbReference type="EMBL" id="SEU22913.1"/>
    </source>
</evidence>
<organism evidence="2 3">
    <name type="scientific">Enterocloster clostridioformis</name>
    <dbReference type="NCBI Taxonomy" id="1531"/>
    <lineage>
        <taxon>Bacteria</taxon>
        <taxon>Bacillati</taxon>
        <taxon>Bacillota</taxon>
        <taxon>Clostridia</taxon>
        <taxon>Lachnospirales</taxon>
        <taxon>Lachnospiraceae</taxon>
        <taxon>Enterocloster</taxon>
    </lineage>
</organism>
<proteinExistence type="predicted"/>
<protein>
    <recommendedName>
        <fullName evidence="1">YqbQ/XkdQ domain-containing protein</fullName>
    </recommendedName>
</protein>
<evidence type="ECO:0000259" key="1">
    <source>
        <dbReference type="Pfam" id="PF24032"/>
    </source>
</evidence>
<sequence>MNVHVYIQNGQTIYEPAVEGSITWETQRKGQPGKCSFTVISDGKLKIEEGNAVRLDVNGKPVFFGFIFERSWSRDGEVKVTAYDQLRYLKNKDSYNYENKTVGEVIQMIAGDFNLRTGVLEDTGHRIPSRNEPDTTLFDIILNALDLTLIATGRMYVLYDDVGKLTLRNVEDMKLNIMIDDETAQDYDFTVSIDRDTYNQIKLFRENDDTKKRDVFMTKHTENINKWGVLQMSESLDKGVDGQKVAETYLGLYNRPSKSLSIKKAFGDIKVRAGCLIPVFLDVKDMQLRNYLLVETVTHTIDKGVHTMDLTLKGGRNKWIMNGSRT</sequence>
<dbReference type="InterPro" id="IPR056937">
    <property type="entry name" value="YqbQ/XkdQ"/>
</dbReference>
<comment type="caution">
    <text evidence="2">The sequence shown here is derived from an EMBL/GenBank/DDBJ whole genome shotgun (WGS) entry which is preliminary data.</text>
</comment>
<feature type="domain" description="YqbQ/XkdQ" evidence="1">
    <location>
        <begin position="22"/>
        <end position="313"/>
    </location>
</feature>
<accession>A0A1I0KGG0</accession>
<dbReference type="AlphaFoldDB" id="A0A1I0KGG0"/>
<dbReference type="Proteomes" id="UP000182121">
    <property type="component" value="Unassembled WGS sequence"/>
</dbReference>